<dbReference type="EMBL" id="JAVREM010000013">
    <property type="protein sequence ID" value="MDT0319352.1"/>
    <property type="molecule type" value="Genomic_DNA"/>
</dbReference>
<keyword evidence="2" id="KW-1133">Transmembrane helix</keyword>
<organism evidence="3 4">
    <name type="scientific">Streptomyces millisiae</name>
    <dbReference type="NCBI Taxonomy" id="3075542"/>
    <lineage>
        <taxon>Bacteria</taxon>
        <taxon>Bacillati</taxon>
        <taxon>Actinomycetota</taxon>
        <taxon>Actinomycetes</taxon>
        <taxon>Kitasatosporales</taxon>
        <taxon>Streptomycetaceae</taxon>
        <taxon>Streptomyces</taxon>
    </lineage>
</organism>
<sequence>MTISASLAESSVTVEPGAEERVGVRVLNSGDTVEEVRFEVVGACAAWATVEPDSLSLYPGRSDTVFVTLRPPRGPEVPAGRTVFGVRVVPTSEASETVVPEGDVTVTPFTEVAGELVPRSSHSAWRGRHKVAVDNVGNVPVQVALTGQQGTERARLAFEPQELEIPPGEAKFGRLTVRPTARVWRGSPVTHPFQAVVQPRVAEGETAPPPLVLDAAYEQQPILPSWLPRALLAAVVVAGLLVGLWYSVLRPTVESAAREAITPEVVDAAQNEAAAGGGQSGGGADAGADAGAGADSGGAAPADGGQEPAAGGGSGDQTGGPGGPGGSGGEGTMSTPTSDRLEIQDGVGGDPTEGTVYEVPEGGIFELTDIVVQNPQGDAGSLVISSQGESLLSLALENFRDSDYHFVSPIAVPAGGAINVSLDCREVGSPVAAPSPAQCSEAVFISGMLRTS</sequence>
<proteinExistence type="predicted"/>
<keyword evidence="2" id="KW-0472">Membrane</keyword>
<comment type="caution">
    <text evidence="3">The sequence shown here is derived from an EMBL/GenBank/DDBJ whole genome shotgun (WGS) entry which is preliminary data.</text>
</comment>
<feature type="compositionally biased region" description="Gly residues" evidence="1">
    <location>
        <begin position="275"/>
        <end position="285"/>
    </location>
</feature>
<keyword evidence="4" id="KW-1185">Reference proteome</keyword>
<reference evidence="4" key="1">
    <citation type="submission" date="2023-07" db="EMBL/GenBank/DDBJ databases">
        <title>30 novel species of actinomycetes from the DSMZ collection.</title>
        <authorList>
            <person name="Nouioui I."/>
        </authorList>
    </citation>
    <scope>NUCLEOTIDE SEQUENCE [LARGE SCALE GENOMIC DNA]</scope>
    <source>
        <strain evidence="4">DSM 44918</strain>
    </source>
</reference>
<evidence type="ECO:0000313" key="4">
    <source>
        <dbReference type="Proteomes" id="UP001183420"/>
    </source>
</evidence>
<name>A0ABU2LP38_9ACTN</name>
<feature type="compositionally biased region" description="Low complexity" evidence="1">
    <location>
        <begin position="286"/>
        <end position="309"/>
    </location>
</feature>
<keyword evidence="2" id="KW-0812">Transmembrane</keyword>
<feature type="region of interest" description="Disordered" evidence="1">
    <location>
        <begin position="273"/>
        <end position="355"/>
    </location>
</feature>
<accession>A0ABU2LP38</accession>
<feature type="compositionally biased region" description="Gly residues" evidence="1">
    <location>
        <begin position="310"/>
        <end position="331"/>
    </location>
</feature>
<dbReference type="RefSeq" id="WP_311598613.1">
    <property type="nucleotide sequence ID" value="NZ_JAVREM010000013.1"/>
</dbReference>
<evidence type="ECO:0008006" key="5">
    <source>
        <dbReference type="Google" id="ProtNLM"/>
    </source>
</evidence>
<evidence type="ECO:0000256" key="1">
    <source>
        <dbReference type="SAM" id="MobiDB-lite"/>
    </source>
</evidence>
<gene>
    <name evidence="3" type="ORF">RNC47_13485</name>
</gene>
<feature type="transmembrane region" description="Helical" evidence="2">
    <location>
        <begin position="226"/>
        <end position="248"/>
    </location>
</feature>
<evidence type="ECO:0000313" key="3">
    <source>
        <dbReference type="EMBL" id="MDT0319352.1"/>
    </source>
</evidence>
<evidence type="ECO:0000256" key="2">
    <source>
        <dbReference type="SAM" id="Phobius"/>
    </source>
</evidence>
<protein>
    <recommendedName>
        <fullName evidence="5">Hydrolytic protein</fullName>
    </recommendedName>
</protein>
<dbReference type="Proteomes" id="UP001183420">
    <property type="component" value="Unassembled WGS sequence"/>
</dbReference>